<dbReference type="PANTHER" id="PTHR41260:SF1">
    <property type="entry name" value="PROTEIN ECSC"/>
    <property type="match status" value="1"/>
</dbReference>
<dbReference type="Pfam" id="PF12787">
    <property type="entry name" value="EcsC"/>
    <property type="match status" value="1"/>
</dbReference>
<keyword evidence="2" id="KW-1185">Reference proteome</keyword>
<dbReference type="InterPro" id="IPR024787">
    <property type="entry name" value="EcsC"/>
</dbReference>
<name>A0ABX2EBV4_9BURK</name>
<organism evidence="1 2">
    <name type="scientific">Pseudaquabacterium terrae</name>
    <dbReference type="NCBI Taxonomy" id="2732868"/>
    <lineage>
        <taxon>Bacteria</taxon>
        <taxon>Pseudomonadati</taxon>
        <taxon>Pseudomonadota</taxon>
        <taxon>Betaproteobacteria</taxon>
        <taxon>Burkholderiales</taxon>
        <taxon>Sphaerotilaceae</taxon>
        <taxon>Pseudaquabacterium</taxon>
    </lineage>
</organism>
<dbReference type="EMBL" id="JABRWJ010000001">
    <property type="protein sequence ID" value="NRF66026.1"/>
    <property type="molecule type" value="Genomic_DNA"/>
</dbReference>
<accession>A0ABX2EBV4</accession>
<gene>
    <name evidence="1" type="ORF">HLB44_03385</name>
</gene>
<protein>
    <submittedName>
        <fullName evidence="1">EcsC family protein</fullName>
    </submittedName>
</protein>
<proteinExistence type="predicted"/>
<dbReference type="RefSeq" id="WP_173120574.1">
    <property type="nucleotide sequence ID" value="NZ_JABRWJ010000001.1"/>
</dbReference>
<evidence type="ECO:0000313" key="1">
    <source>
        <dbReference type="EMBL" id="NRF66026.1"/>
    </source>
</evidence>
<reference evidence="1 2" key="1">
    <citation type="submission" date="2020-05" db="EMBL/GenBank/DDBJ databases">
        <title>Aquincola sp. isolate from soil.</title>
        <authorList>
            <person name="Han J."/>
            <person name="Kim D.-U."/>
        </authorList>
    </citation>
    <scope>NUCLEOTIDE SEQUENCE [LARGE SCALE GENOMIC DNA]</scope>
    <source>
        <strain evidence="1 2">S2</strain>
    </source>
</reference>
<comment type="caution">
    <text evidence="1">The sequence shown here is derived from an EMBL/GenBank/DDBJ whole genome shotgun (WGS) entry which is preliminary data.</text>
</comment>
<dbReference type="PANTHER" id="PTHR41260">
    <property type="entry name" value="PROTEIN ECSC"/>
    <property type="match status" value="1"/>
</dbReference>
<sequence length="259" mass="26821">MGLSAEDLAELAAAKALLETPGLAAKAANVLGRPIERGFDLLPAGWRDKLGQATREALLAALKGALLTMQPQSAAASSPRWHKLAATVSGAAGGAFGLPALIIELPVSTTIICRSIADIARANGEALDTLPAKLACIEVFALGGPSKGDDASETGYFAMRSALARAVSDAGGHLLRHAMLQDGAPALLRLISVVAARFNVQVSEKAAAQAVPVIGAAGGALINLLFIDHFQDISRGHFTVRRLERRHGEAAVREAYLAL</sequence>
<dbReference type="Proteomes" id="UP000737171">
    <property type="component" value="Unassembled WGS sequence"/>
</dbReference>
<evidence type="ECO:0000313" key="2">
    <source>
        <dbReference type="Proteomes" id="UP000737171"/>
    </source>
</evidence>